<name>A0A0F5MNU7_9RICK</name>
<keyword evidence="2" id="KW-1185">Reference proteome</keyword>
<proteinExistence type="predicted"/>
<dbReference type="SUPFAM" id="SSF109709">
    <property type="entry name" value="KorB DNA-binding domain-like"/>
    <property type="match status" value="1"/>
</dbReference>
<dbReference type="PATRIC" id="fig|1607817.3.peg.394"/>
<sequence length="74" mass="8566">MNKNPTETISSLARKENLTRAYLGRILRLNLLAPDIVEAILAGRQPKDLRLIDFMRKEIPIIWEEQKERFGFGG</sequence>
<organism evidence="1 2">
    <name type="scientific">Candidatus Arcanibacter lacustris</name>
    <dbReference type="NCBI Taxonomy" id="1607817"/>
    <lineage>
        <taxon>Bacteria</taxon>
        <taxon>Pseudomonadati</taxon>
        <taxon>Pseudomonadota</taxon>
        <taxon>Alphaproteobacteria</taxon>
        <taxon>Rickettsiales</taxon>
        <taxon>Candidatus Arcanibacter</taxon>
    </lineage>
</organism>
<dbReference type="AlphaFoldDB" id="A0A0F5MNU7"/>
<comment type="caution">
    <text evidence="1">The sequence shown here is derived from an EMBL/GenBank/DDBJ whole genome shotgun (WGS) entry which is preliminary data.</text>
</comment>
<reference evidence="1 2" key="1">
    <citation type="submission" date="2015-02" db="EMBL/GenBank/DDBJ databases">
        <title>Single cell genomics of a rare environmental alphaproteobacterium provides unique insights into Rickettsiaceae evolution.</title>
        <authorList>
            <person name="Martijn J."/>
            <person name="Schulz F."/>
            <person name="Zaremba-Niedzwiedzka K."/>
            <person name="Viklund J."/>
            <person name="Stepanauskas R."/>
            <person name="Andersson S.G.E."/>
            <person name="Horn M."/>
            <person name="Guy L."/>
            <person name="Ettema T.J.G."/>
        </authorList>
    </citation>
    <scope>NUCLEOTIDE SEQUENCE [LARGE SCALE GENOMIC DNA]</scope>
    <source>
        <strain evidence="1 2">SCGC AAA041-L04</strain>
    </source>
</reference>
<protein>
    <submittedName>
        <fullName evidence="1">Uncharacterized protein</fullName>
    </submittedName>
</protein>
<accession>A0A0F5MNU7</accession>
<evidence type="ECO:0000313" key="2">
    <source>
        <dbReference type="Proteomes" id="UP000033358"/>
    </source>
</evidence>
<gene>
    <name evidence="1" type="ORF">SZ25_00397</name>
</gene>
<evidence type="ECO:0000313" key="1">
    <source>
        <dbReference type="EMBL" id="KKB96508.1"/>
    </source>
</evidence>
<dbReference type="Proteomes" id="UP000033358">
    <property type="component" value="Unassembled WGS sequence"/>
</dbReference>
<dbReference type="EMBL" id="JYHA01000065">
    <property type="protein sequence ID" value="KKB96508.1"/>
    <property type="molecule type" value="Genomic_DNA"/>
</dbReference>